<evidence type="ECO:0000313" key="22">
    <source>
        <dbReference type="EMBL" id="TRD15081.1"/>
    </source>
</evidence>
<evidence type="ECO:0000256" key="10">
    <source>
        <dbReference type="ARBA" id="ARBA00023027"/>
    </source>
</evidence>
<dbReference type="HAMAP" id="MF_01966">
    <property type="entry name" value="NADHX_epimerase"/>
    <property type="match status" value="1"/>
</dbReference>
<comment type="similarity">
    <text evidence="17">Belongs to the NnrD/CARKD family.</text>
</comment>
<evidence type="ECO:0000256" key="11">
    <source>
        <dbReference type="ARBA" id="ARBA00023235"/>
    </source>
</evidence>
<reference evidence="22 23" key="1">
    <citation type="submission" date="2019-06" db="EMBL/GenBank/DDBJ databases">
        <title>Paenimaribius caenipelagi gen. nov., sp. nov., isolated from a tidal flat.</title>
        <authorList>
            <person name="Yoon J.-H."/>
        </authorList>
    </citation>
    <scope>NUCLEOTIDE SEQUENCE [LARGE SCALE GENOMIC DNA]</scope>
    <source>
        <strain evidence="22 23">JBTF-M29</strain>
    </source>
</reference>
<dbReference type="GO" id="GO:0005524">
    <property type="term" value="F:ATP binding"/>
    <property type="evidence" value="ECO:0007669"/>
    <property type="project" value="UniProtKB-UniRule"/>
</dbReference>
<feature type="binding site" evidence="17">
    <location>
        <position position="368"/>
    </location>
    <ligand>
        <name>(6S)-NADPHX</name>
        <dbReference type="ChEBI" id="CHEBI:64076"/>
    </ligand>
</feature>
<comment type="function">
    <text evidence="14 19">Bifunctional enzyme that catalyzes the epimerization of the S- and R-forms of NAD(P)HX and the dehydration of the S-form of NAD(P)HX at the expense of ADP, which is converted to AMP. This allows the repair of both epimers of NAD(P)HX, a damaged form of NAD(P)H that is a result of enzymatic or heat-dependent hydration.</text>
</comment>
<dbReference type="InterPro" id="IPR029056">
    <property type="entry name" value="Ribokinase-like"/>
</dbReference>
<keyword evidence="8 17" id="KW-0521">NADP</keyword>
<comment type="cofactor">
    <cofactor evidence="17">
        <name>Mg(2+)</name>
        <dbReference type="ChEBI" id="CHEBI:18420"/>
    </cofactor>
</comment>
<dbReference type="NCBIfam" id="TIGR00197">
    <property type="entry name" value="yjeF_nterm"/>
    <property type="match status" value="1"/>
</dbReference>
<dbReference type="PANTHER" id="PTHR12592:SF0">
    <property type="entry name" value="ATP-DEPENDENT (S)-NAD(P)H-HYDRATE DEHYDRATASE"/>
    <property type="match status" value="1"/>
</dbReference>
<dbReference type="EC" id="5.1.99.6" evidence="19"/>
<dbReference type="PROSITE" id="PS01050">
    <property type="entry name" value="YJEF_C_2"/>
    <property type="match status" value="1"/>
</dbReference>
<dbReference type="PIRSF" id="PIRSF017184">
    <property type="entry name" value="Nnr"/>
    <property type="match status" value="1"/>
</dbReference>
<keyword evidence="9 18" id="KW-0630">Potassium</keyword>
<comment type="catalytic activity">
    <reaction evidence="1 18 19">
        <text>(6R)-NADHX = (6S)-NADHX</text>
        <dbReference type="Rhea" id="RHEA:32215"/>
        <dbReference type="ChEBI" id="CHEBI:64074"/>
        <dbReference type="ChEBI" id="CHEBI:64075"/>
        <dbReference type="EC" id="5.1.99.6"/>
    </reaction>
</comment>
<dbReference type="EMBL" id="VFSV01000056">
    <property type="protein sequence ID" value="TRD15081.1"/>
    <property type="molecule type" value="Genomic_DNA"/>
</dbReference>
<comment type="function">
    <text evidence="18">Catalyzes the epimerization of the S- and R-forms of NAD(P)HX, a damaged form of NAD(P)H that is a result of enzymatic or heat-dependent hydration. This is a prerequisite for the S-specific NAD(P)H-hydrate dehydratase to allow the repair of both epimers of NAD(P)HX.</text>
</comment>
<gene>
    <name evidence="17" type="primary">nnrD</name>
    <name evidence="18" type="synonym">nnrE</name>
    <name evidence="22" type="ORF">FEV53_17785</name>
</gene>
<keyword evidence="11 18" id="KW-0413">Isomerase</keyword>
<dbReference type="GO" id="GO:0052856">
    <property type="term" value="F:NAD(P)HX epimerase activity"/>
    <property type="evidence" value="ECO:0007669"/>
    <property type="project" value="UniProtKB-UniRule"/>
</dbReference>
<comment type="cofactor">
    <cofactor evidence="18 19">
        <name>K(+)</name>
        <dbReference type="ChEBI" id="CHEBI:29103"/>
    </cofactor>
    <text evidence="18 19">Binds 1 potassium ion per subunit.</text>
</comment>
<comment type="caution">
    <text evidence="22">The sequence shown here is derived from an EMBL/GenBank/DDBJ whole genome shotgun (WGS) entry which is preliminary data.</text>
</comment>
<keyword evidence="13" id="KW-0511">Multifunctional enzyme</keyword>
<evidence type="ECO:0000259" key="21">
    <source>
        <dbReference type="PROSITE" id="PS51385"/>
    </source>
</evidence>
<dbReference type="InterPro" id="IPR036652">
    <property type="entry name" value="YjeF_N_dom_sf"/>
</dbReference>
<keyword evidence="23" id="KW-1185">Reference proteome</keyword>
<dbReference type="OrthoDB" id="9806925at2"/>
<dbReference type="InterPro" id="IPR004443">
    <property type="entry name" value="YjeF_N_dom"/>
</dbReference>
<evidence type="ECO:0000256" key="16">
    <source>
        <dbReference type="ARBA" id="ARBA00049209"/>
    </source>
</evidence>
<comment type="catalytic activity">
    <reaction evidence="16 17 19">
        <text>(6S)-NADPHX + ADP = AMP + phosphate + NADPH + H(+)</text>
        <dbReference type="Rhea" id="RHEA:32235"/>
        <dbReference type="ChEBI" id="CHEBI:15378"/>
        <dbReference type="ChEBI" id="CHEBI:43474"/>
        <dbReference type="ChEBI" id="CHEBI:57783"/>
        <dbReference type="ChEBI" id="CHEBI:64076"/>
        <dbReference type="ChEBI" id="CHEBI:456215"/>
        <dbReference type="ChEBI" id="CHEBI:456216"/>
        <dbReference type="EC" id="4.2.1.136"/>
    </reaction>
</comment>
<dbReference type="AlphaFoldDB" id="A0A547PLQ7"/>
<organism evidence="22 23">
    <name type="scientific">Palleronia caenipelagi</name>
    <dbReference type="NCBI Taxonomy" id="2489174"/>
    <lineage>
        <taxon>Bacteria</taxon>
        <taxon>Pseudomonadati</taxon>
        <taxon>Pseudomonadota</taxon>
        <taxon>Alphaproteobacteria</taxon>
        <taxon>Rhodobacterales</taxon>
        <taxon>Roseobacteraceae</taxon>
        <taxon>Palleronia</taxon>
    </lineage>
</organism>
<evidence type="ECO:0000256" key="4">
    <source>
        <dbReference type="ARBA" id="ARBA00009524"/>
    </source>
</evidence>
<evidence type="ECO:0000256" key="3">
    <source>
        <dbReference type="ARBA" id="ARBA00006001"/>
    </source>
</evidence>
<keyword evidence="10 17" id="KW-0520">NAD</keyword>
<comment type="similarity">
    <text evidence="4 19">In the C-terminal section; belongs to the NnrD/CARKD family.</text>
</comment>
<evidence type="ECO:0000256" key="5">
    <source>
        <dbReference type="ARBA" id="ARBA00022723"/>
    </source>
</evidence>
<evidence type="ECO:0000256" key="13">
    <source>
        <dbReference type="ARBA" id="ARBA00023268"/>
    </source>
</evidence>
<dbReference type="Gene3D" id="3.40.50.10260">
    <property type="entry name" value="YjeF N-terminal domain"/>
    <property type="match status" value="1"/>
</dbReference>
<dbReference type="NCBIfam" id="TIGR00196">
    <property type="entry name" value="yjeF_cterm"/>
    <property type="match status" value="1"/>
</dbReference>
<dbReference type="SUPFAM" id="SSF53613">
    <property type="entry name" value="Ribokinase-like"/>
    <property type="match status" value="1"/>
</dbReference>
<dbReference type="PROSITE" id="PS51383">
    <property type="entry name" value="YJEF_C_3"/>
    <property type="match status" value="1"/>
</dbReference>
<protein>
    <recommendedName>
        <fullName evidence="19">Bifunctional NAD(P)H-hydrate repair enzyme</fullName>
    </recommendedName>
    <alternativeName>
        <fullName evidence="19">Nicotinamide nucleotide repair protein</fullName>
    </alternativeName>
    <domain>
        <recommendedName>
            <fullName evidence="19">ADP-dependent (S)-NAD(P)H-hydrate dehydratase</fullName>
            <ecNumber evidence="19">4.2.1.136</ecNumber>
        </recommendedName>
        <alternativeName>
            <fullName evidence="19">ADP-dependent NAD(P)HX dehydratase</fullName>
        </alternativeName>
    </domain>
    <domain>
        <recommendedName>
            <fullName evidence="19">NAD(P)H-hydrate epimerase</fullName>
            <ecNumber evidence="19">5.1.99.6</ecNumber>
        </recommendedName>
    </domain>
</protein>
<dbReference type="InterPro" id="IPR017953">
    <property type="entry name" value="Carbohydrate_kinase_pred_CS"/>
</dbReference>
<feature type="binding site" evidence="17">
    <location>
        <begin position="408"/>
        <end position="412"/>
    </location>
    <ligand>
        <name>AMP</name>
        <dbReference type="ChEBI" id="CHEBI:456215"/>
    </ligand>
</feature>
<evidence type="ECO:0000256" key="2">
    <source>
        <dbReference type="ARBA" id="ARBA00000909"/>
    </source>
</evidence>
<evidence type="ECO:0000256" key="7">
    <source>
        <dbReference type="ARBA" id="ARBA00022840"/>
    </source>
</evidence>
<dbReference type="GO" id="GO:0046872">
    <property type="term" value="F:metal ion binding"/>
    <property type="evidence" value="ECO:0007669"/>
    <property type="project" value="UniProtKB-UniRule"/>
</dbReference>
<feature type="binding site" evidence="17">
    <location>
        <position position="255"/>
    </location>
    <ligand>
        <name>(6S)-NADPHX</name>
        <dbReference type="ChEBI" id="CHEBI:64076"/>
    </ligand>
</feature>
<feature type="domain" description="YjeF C-terminal" evidence="20">
    <location>
        <begin position="220"/>
        <end position="496"/>
    </location>
</feature>
<feature type="binding site" evidence="18">
    <location>
        <position position="128"/>
    </location>
    <ligand>
        <name>K(+)</name>
        <dbReference type="ChEBI" id="CHEBI:29103"/>
    </ligand>
</feature>
<comment type="catalytic activity">
    <reaction evidence="2 18 19">
        <text>(6R)-NADPHX = (6S)-NADPHX</text>
        <dbReference type="Rhea" id="RHEA:32227"/>
        <dbReference type="ChEBI" id="CHEBI:64076"/>
        <dbReference type="ChEBI" id="CHEBI:64077"/>
        <dbReference type="EC" id="5.1.99.6"/>
    </reaction>
</comment>
<dbReference type="Pfam" id="PF01256">
    <property type="entry name" value="Carb_kinase"/>
    <property type="match status" value="1"/>
</dbReference>
<dbReference type="HAMAP" id="MF_01965">
    <property type="entry name" value="NADHX_dehydratase"/>
    <property type="match status" value="1"/>
</dbReference>
<comment type="function">
    <text evidence="17">Catalyzes the dehydration of the S-form of NAD(P)HX at the expense of ADP, which is converted to AMP. Together with NAD(P)HX epimerase, which catalyzes the epimerization of the S- and R-forms, the enzyme allows the repair of both epimers of NAD(P)HX, a damaged form of NAD(P)H that is a result of enzymatic or heat-dependent hydration.</text>
</comment>
<dbReference type="InterPro" id="IPR030677">
    <property type="entry name" value="Nnr"/>
</dbReference>
<evidence type="ECO:0000256" key="8">
    <source>
        <dbReference type="ARBA" id="ARBA00022857"/>
    </source>
</evidence>
<dbReference type="PANTHER" id="PTHR12592">
    <property type="entry name" value="ATP-DEPENDENT (S)-NAD(P)H-HYDRATE DEHYDRATASE FAMILY MEMBER"/>
    <property type="match status" value="1"/>
</dbReference>
<feature type="binding site" evidence="17">
    <location>
        <position position="442"/>
    </location>
    <ligand>
        <name>(6S)-NADPHX</name>
        <dbReference type="ChEBI" id="CHEBI:64076"/>
    </ligand>
</feature>
<comment type="subunit">
    <text evidence="17">Homotetramer.</text>
</comment>
<keyword evidence="5 18" id="KW-0479">Metal-binding</keyword>
<evidence type="ECO:0000256" key="1">
    <source>
        <dbReference type="ARBA" id="ARBA00000013"/>
    </source>
</evidence>
<dbReference type="Pfam" id="PF03853">
    <property type="entry name" value="YjeF_N"/>
    <property type="match status" value="1"/>
</dbReference>
<sequence>MRPESAVTTAEMRKIEADAIESGSVTGLDLMERAGAGAVSAARERLMPDPAGKRVLILCGPGNNGGDGYVIARILHDLDAEIELRALGAPGQGAPDALANRKRWLEIGTVMPLDDSAAMGAQPDLVIDALFGTGLARGVDPAIFDPVRARIGAAPIIAVDLPSGLCSDSGQVIGAEGGILPATLTVSFHRPKRGHYLRDGPRFCGALAVCDIGLGATEGAVRLVRAPDGLGKGHGHKFSYGHALVLSGGMGQSGAARLAARAALRVGAGLVTIGAPAEAMPEIAAQITALMLRRVDDAGNFAGLLDDPRINALCLGPGLGLGPREAALIGTALVSARPAVLDADALTLIAADPELRSALHPNCVLTPHEGEFARLFPDIADRSEGPGWGKPDLVAEAARRSGCVILLKGPDTVIATPEGNVMLHAAAYERAAPWLATAGSGDVLAGLIAGLLARGAAPAAAAQTGVWLHTEAARHMGAGLIAEDLPDLLPRVLQDL</sequence>
<feature type="binding site" evidence="18">
    <location>
        <position position="64"/>
    </location>
    <ligand>
        <name>K(+)</name>
        <dbReference type="ChEBI" id="CHEBI:29103"/>
    </ligand>
</feature>
<proteinExistence type="inferred from homology"/>
<comment type="catalytic activity">
    <reaction evidence="15 17 19">
        <text>(6S)-NADHX + ADP = AMP + phosphate + NADH + H(+)</text>
        <dbReference type="Rhea" id="RHEA:32223"/>
        <dbReference type="ChEBI" id="CHEBI:15378"/>
        <dbReference type="ChEBI" id="CHEBI:43474"/>
        <dbReference type="ChEBI" id="CHEBI:57945"/>
        <dbReference type="ChEBI" id="CHEBI:64074"/>
        <dbReference type="ChEBI" id="CHEBI:456215"/>
        <dbReference type="ChEBI" id="CHEBI:456216"/>
        <dbReference type="EC" id="4.2.1.136"/>
    </reaction>
</comment>
<feature type="binding site" evidence="17">
    <location>
        <position position="318"/>
    </location>
    <ligand>
        <name>(6S)-NADPHX</name>
        <dbReference type="ChEBI" id="CHEBI:64076"/>
    </ligand>
</feature>
<evidence type="ECO:0000256" key="6">
    <source>
        <dbReference type="ARBA" id="ARBA00022741"/>
    </source>
</evidence>
<evidence type="ECO:0000313" key="23">
    <source>
        <dbReference type="Proteomes" id="UP000318590"/>
    </source>
</evidence>
<name>A0A547PLQ7_9RHOB</name>
<dbReference type="GO" id="GO:0052855">
    <property type="term" value="F:ADP-dependent NAD(P)H-hydrate dehydratase activity"/>
    <property type="evidence" value="ECO:0007669"/>
    <property type="project" value="UniProtKB-UniRule"/>
</dbReference>
<comment type="caution">
    <text evidence="18">Lacks conserved residue(s) required for the propagation of feature annotation.</text>
</comment>
<feature type="binding site" evidence="17">
    <location>
        <position position="441"/>
    </location>
    <ligand>
        <name>AMP</name>
        <dbReference type="ChEBI" id="CHEBI:456215"/>
    </ligand>
</feature>
<comment type="similarity">
    <text evidence="18">Belongs to the NnrE/AIBP family.</text>
</comment>
<evidence type="ECO:0000256" key="15">
    <source>
        <dbReference type="ARBA" id="ARBA00048238"/>
    </source>
</evidence>
<evidence type="ECO:0000256" key="9">
    <source>
        <dbReference type="ARBA" id="ARBA00022958"/>
    </source>
</evidence>
<evidence type="ECO:0000256" key="14">
    <source>
        <dbReference type="ARBA" id="ARBA00025153"/>
    </source>
</evidence>
<evidence type="ECO:0000256" key="18">
    <source>
        <dbReference type="HAMAP-Rule" id="MF_01966"/>
    </source>
</evidence>
<evidence type="ECO:0000256" key="12">
    <source>
        <dbReference type="ARBA" id="ARBA00023239"/>
    </source>
</evidence>
<dbReference type="GO" id="GO:0046496">
    <property type="term" value="P:nicotinamide nucleotide metabolic process"/>
    <property type="evidence" value="ECO:0007669"/>
    <property type="project" value="UniProtKB-UniRule"/>
</dbReference>
<dbReference type="EC" id="4.2.1.136" evidence="19"/>
<comment type="similarity">
    <text evidence="3 19">In the N-terminal section; belongs to the NnrE/AIBP family.</text>
</comment>
<dbReference type="Gene3D" id="3.40.1190.20">
    <property type="match status" value="1"/>
</dbReference>
<feature type="binding site" evidence="18">
    <location>
        <position position="163"/>
    </location>
    <ligand>
        <name>K(+)</name>
        <dbReference type="ChEBI" id="CHEBI:29103"/>
    </ligand>
</feature>
<keyword evidence="6 17" id="KW-0547">Nucleotide-binding</keyword>
<feature type="binding site" evidence="18">
    <location>
        <begin position="63"/>
        <end position="67"/>
    </location>
    <ligand>
        <name>(6S)-NADPHX</name>
        <dbReference type="ChEBI" id="CHEBI:64076"/>
    </ligand>
</feature>
<dbReference type="SUPFAM" id="SSF64153">
    <property type="entry name" value="YjeF N-terminal domain-like"/>
    <property type="match status" value="1"/>
</dbReference>
<feature type="domain" description="YjeF N-terminal" evidence="21">
    <location>
        <begin position="12"/>
        <end position="220"/>
    </location>
</feature>
<dbReference type="InterPro" id="IPR000631">
    <property type="entry name" value="CARKD"/>
</dbReference>
<dbReference type="GO" id="GO:0110051">
    <property type="term" value="P:metabolite repair"/>
    <property type="evidence" value="ECO:0007669"/>
    <property type="project" value="TreeGrafter"/>
</dbReference>
<accession>A0A547PLQ7</accession>
<feature type="binding site" evidence="18">
    <location>
        <begin position="132"/>
        <end position="138"/>
    </location>
    <ligand>
        <name>(6S)-NADPHX</name>
        <dbReference type="ChEBI" id="CHEBI:64076"/>
    </ligand>
</feature>
<evidence type="ECO:0000256" key="17">
    <source>
        <dbReference type="HAMAP-Rule" id="MF_01965"/>
    </source>
</evidence>
<evidence type="ECO:0000256" key="19">
    <source>
        <dbReference type="PIRNR" id="PIRNR017184"/>
    </source>
</evidence>
<evidence type="ECO:0000259" key="20">
    <source>
        <dbReference type="PROSITE" id="PS51383"/>
    </source>
</evidence>
<keyword evidence="12 17" id="KW-0456">Lyase</keyword>
<dbReference type="CDD" id="cd01171">
    <property type="entry name" value="YXKO-related"/>
    <property type="match status" value="1"/>
</dbReference>
<feature type="binding site" evidence="18">
    <location>
        <position position="160"/>
    </location>
    <ligand>
        <name>(6S)-NADPHX</name>
        <dbReference type="ChEBI" id="CHEBI:64076"/>
    </ligand>
</feature>
<dbReference type="PROSITE" id="PS51385">
    <property type="entry name" value="YJEF_N"/>
    <property type="match status" value="1"/>
</dbReference>
<dbReference type="Proteomes" id="UP000318590">
    <property type="component" value="Unassembled WGS sequence"/>
</dbReference>
<keyword evidence="7 17" id="KW-0067">ATP-binding</keyword>